<feature type="compositionally biased region" description="Low complexity" evidence="3">
    <location>
        <begin position="1089"/>
        <end position="1103"/>
    </location>
</feature>
<dbReference type="GeneTree" id="ENSGT00940000160555"/>
<keyword evidence="2" id="KW-0520">NAD</keyword>
<reference evidence="6" key="1">
    <citation type="submission" date="2021-04" db="EMBL/GenBank/DDBJ databases">
        <authorList>
            <consortium name="Wellcome Sanger Institute Data Sharing"/>
        </authorList>
    </citation>
    <scope>NUCLEOTIDE SEQUENCE [LARGE SCALE GENOMIC DNA]</scope>
</reference>
<feature type="compositionally biased region" description="Low complexity" evidence="3">
    <location>
        <begin position="31"/>
        <end position="42"/>
    </location>
</feature>
<dbReference type="InterPro" id="IPR012317">
    <property type="entry name" value="Poly(ADP-ribose)pol_cat_dom"/>
</dbReference>
<dbReference type="SMART" id="SM00609">
    <property type="entry name" value="VIT"/>
    <property type="match status" value="1"/>
</dbReference>
<dbReference type="InterPro" id="IPR031273">
    <property type="entry name" value="PARP4"/>
</dbReference>
<dbReference type="Pfam" id="PF26166">
    <property type="entry name" value="WGR-like_PARP4"/>
    <property type="match status" value="1"/>
</dbReference>
<name>A0A671Z3J7_SPAAU</name>
<accession>A0A671Z3J7</accession>
<dbReference type="EC" id="2.4.2.-" evidence="2"/>
<organism evidence="6 7">
    <name type="scientific">Sparus aurata</name>
    <name type="common">Gilthead sea bream</name>
    <dbReference type="NCBI Taxonomy" id="8175"/>
    <lineage>
        <taxon>Eukaryota</taxon>
        <taxon>Metazoa</taxon>
        <taxon>Chordata</taxon>
        <taxon>Craniata</taxon>
        <taxon>Vertebrata</taxon>
        <taxon>Euteleostomi</taxon>
        <taxon>Actinopterygii</taxon>
        <taxon>Neopterygii</taxon>
        <taxon>Teleostei</taxon>
        <taxon>Neoteleostei</taxon>
        <taxon>Acanthomorphata</taxon>
        <taxon>Eupercaria</taxon>
        <taxon>Spariformes</taxon>
        <taxon>Sparidae</taxon>
        <taxon>Sparus</taxon>
    </lineage>
</organism>
<dbReference type="SUPFAM" id="SSF53300">
    <property type="entry name" value="vWA-like"/>
    <property type="match status" value="1"/>
</dbReference>
<dbReference type="PROSITE" id="PS51059">
    <property type="entry name" value="PARP_CATALYTIC"/>
    <property type="match status" value="1"/>
</dbReference>
<dbReference type="InterPro" id="IPR058905">
    <property type="entry name" value="WGR-like_PARP4"/>
</dbReference>
<dbReference type="PROSITE" id="PS51468">
    <property type="entry name" value="VIT"/>
    <property type="match status" value="1"/>
</dbReference>
<dbReference type="Pfam" id="PF08487">
    <property type="entry name" value="VIT"/>
    <property type="match status" value="1"/>
</dbReference>
<feature type="domain" description="VIT" evidence="5">
    <location>
        <begin position="510"/>
        <end position="638"/>
    </location>
</feature>
<dbReference type="Ensembl" id="ENSSAUT00010072759.1">
    <property type="protein sequence ID" value="ENSSAUP00010069525.1"/>
    <property type="gene ID" value="ENSSAUG00010027524.1"/>
</dbReference>
<evidence type="ECO:0000313" key="7">
    <source>
        <dbReference type="Proteomes" id="UP000472265"/>
    </source>
</evidence>
<dbReference type="SUPFAM" id="SSF56399">
    <property type="entry name" value="ADP-ribosylation"/>
    <property type="match status" value="1"/>
</dbReference>
<dbReference type="Pfam" id="PF00644">
    <property type="entry name" value="PARP"/>
    <property type="match status" value="1"/>
</dbReference>
<feature type="domain" description="PARP catalytic" evidence="4">
    <location>
        <begin position="283"/>
        <end position="478"/>
    </location>
</feature>
<evidence type="ECO:0000256" key="1">
    <source>
        <dbReference type="ARBA" id="ARBA00024347"/>
    </source>
</evidence>
<evidence type="ECO:0000256" key="2">
    <source>
        <dbReference type="RuleBase" id="RU362114"/>
    </source>
</evidence>
<feature type="compositionally biased region" description="Polar residues" evidence="3">
    <location>
        <begin position="1"/>
        <end position="16"/>
    </location>
</feature>
<dbReference type="AlphaFoldDB" id="A0A671Z3J7"/>
<keyword evidence="7" id="KW-1185">Reference proteome</keyword>
<dbReference type="Proteomes" id="UP000472265">
    <property type="component" value="Chromosome 9"/>
</dbReference>
<dbReference type="GO" id="GO:0003950">
    <property type="term" value="F:NAD+ poly-ADP-ribosyltransferase activity"/>
    <property type="evidence" value="ECO:0007669"/>
    <property type="project" value="UniProtKB-UniRule"/>
</dbReference>
<protein>
    <recommendedName>
        <fullName evidence="2">Poly [ADP-ribose] polymerase</fullName>
        <shortName evidence="2">PARP</shortName>
        <ecNumber evidence="2">2.4.2.-</ecNumber>
    </recommendedName>
</protein>
<feature type="region of interest" description="Disordered" evidence="3">
    <location>
        <begin position="1082"/>
        <end position="1106"/>
    </location>
</feature>
<gene>
    <name evidence="6" type="primary">parp4</name>
</gene>
<dbReference type="PANTHER" id="PTHR46530">
    <property type="entry name" value="PROTEIN MONO-ADP-RIBOSYLTRANSFERASE PARP4"/>
    <property type="match status" value="1"/>
</dbReference>
<dbReference type="InterPro" id="IPR002035">
    <property type="entry name" value="VWF_A"/>
</dbReference>
<dbReference type="Pfam" id="PF13768">
    <property type="entry name" value="VWA_3"/>
    <property type="match status" value="2"/>
</dbReference>
<reference evidence="6" key="3">
    <citation type="submission" date="2025-09" db="UniProtKB">
        <authorList>
            <consortium name="Ensembl"/>
        </authorList>
    </citation>
    <scope>IDENTIFICATION</scope>
</reference>
<proteinExistence type="inferred from homology"/>
<sequence>MQQSGSPPSHQESKVPTSKAAAEPSKTPINPESQSAESPQSSKHVQGKFRIYTETDSDLPPYPDHFQVAKFSIFEKIKSNTWCVLELQSLRGENGLQYRVVRYWKEDILSKKAAVRDKLVYLSTSEEAVEVYKDLRDTLQASGLQLRSSLPPQARHLGSAPLQQLLLEKKLNTGSVSQEVGTFVELLWTEALGCLSNILGVSVDKLSLNDVSRVEGLLLQAQRKLKEANHTEVVCLLDEVHTLLPLKIRSPPNAKSISQLLDLCQLIRDVLNVSEMTLRSPVPSCLGKYRALRCSIETVPHSSSEFQAVSALLQVLQNVLRVSRGVELQTFKSDLGNIKPLLHSSSPSNFVGLLSRGLLLPRVGVEHHGIDRTDIGNLGSGIYFGDAVGTSLKYSKPSVTDGSRLLLVCDVALGHCRDVYKRDPTLTQAPEGHHSVHGVHRTPNTPSEFEVGVFVCDTHRQTDKVKMHIPQKSLFNTHSLALLCVCCVWCVCVELSSEEKGVESINNPLDGVTAGLLDSSGQQIPLQAVHVKCKLMDLLSQVVIFQKYTNMSSVPIEAKYVFPLDDSAAVCGFEAFINGKHVVGQVKEKETARKEYKQAIEKGHGAYLMDQDAPDVFTISVGNLPPGATVLIKVTFVSELIVRDGSILFSLPGSVAPWQESAALNQTTQVRRAWTEEFTLDMSVEMPYEITSLECITHQIKIKRTDCKAVVSVLPGEVMGPDGFQLSVTLSEVHLPRMWVEKHPSNDSQACMLVFYPDFDVNSSSASDEVVLLLDTSESMKGESLRMAQRIALQLCSSSSSYQRFTPVGGSTELWRPLRALSLLPPSHGVRNLLLLSDGHIQNAELTLQLLRDNVQHSRLFTCGLSPTANRHMLRALAQTGGGAFEFFDTKTKHNWAEKVTRQVKRMASPGCSSVSVKWQQFNPMAPPPVQAPKQLHALFNDSHTLVYGLVLHCTQATLLGNLNGQELKTMVSTTELQKTKGTFLHKLTARALIRDFEDGSLDPNEAEHEGKKAELKSFIIKLSKEFSILSQFTSFVAIEERQAEGFTDIPKLIAEEDVDFLPYISWISPKHRGKYLDHTELGEPKQISSSSSSSSDSSSESSQTYMPIDSLMSLEDCTVECDYGEDDEDDEMDDLGFGLFDNDDAEEECVMDLQFSPTVSPSRTNCSWAFVIFGLHF</sequence>
<feature type="region of interest" description="Disordered" evidence="3">
    <location>
        <begin position="1"/>
        <end position="46"/>
    </location>
</feature>
<evidence type="ECO:0000259" key="4">
    <source>
        <dbReference type="PROSITE" id="PS51059"/>
    </source>
</evidence>
<evidence type="ECO:0000256" key="3">
    <source>
        <dbReference type="SAM" id="MobiDB-lite"/>
    </source>
</evidence>
<comment type="similarity">
    <text evidence="1">Belongs to the ARTD/PARP family.</text>
</comment>
<dbReference type="GO" id="GO:0005737">
    <property type="term" value="C:cytoplasm"/>
    <property type="evidence" value="ECO:0007669"/>
    <property type="project" value="TreeGrafter"/>
</dbReference>
<keyword evidence="2" id="KW-0808">Transferase</keyword>
<reference evidence="6" key="2">
    <citation type="submission" date="2025-08" db="UniProtKB">
        <authorList>
            <consortium name="Ensembl"/>
        </authorList>
    </citation>
    <scope>IDENTIFICATION</scope>
</reference>
<dbReference type="Gene3D" id="3.90.228.10">
    <property type="match status" value="1"/>
</dbReference>
<dbReference type="InterPro" id="IPR036465">
    <property type="entry name" value="vWFA_dom_sf"/>
</dbReference>
<evidence type="ECO:0000259" key="5">
    <source>
        <dbReference type="PROSITE" id="PS51468"/>
    </source>
</evidence>
<dbReference type="PANTHER" id="PTHR46530:SF1">
    <property type="entry name" value="PROTEIN MONO-ADP-RIBOSYLTRANSFERASE PARP4"/>
    <property type="match status" value="1"/>
</dbReference>
<evidence type="ECO:0000313" key="6">
    <source>
        <dbReference type="Ensembl" id="ENSSAUP00010069525.1"/>
    </source>
</evidence>
<dbReference type="InterPro" id="IPR013694">
    <property type="entry name" value="VIT"/>
</dbReference>
<dbReference type="Gene3D" id="3.40.50.410">
    <property type="entry name" value="von Willebrand factor, type A domain"/>
    <property type="match status" value="1"/>
</dbReference>
<keyword evidence="2" id="KW-0328">Glycosyltransferase</keyword>